<reference evidence="1" key="1">
    <citation type="submission" date="2019-08" db="EMBL/GenBank/DDBJ databases">
        <authorList>
            <person name="Kucharzyk K."/>
            <person name="Murdoch R.W."/>
            <person name="Higgins S."/>
            <person name="Loffler F."/>
        </authorList>
    </citation>
    <scope>NUCLEOTIDE SEQUENCE</scope>
</reference>
<evidence type="ECO:0008006" key="2">
    <source>
        <dbReference type="Google" id="ProtNLM"/>
    </source>
</evidence>
<dbReference type="EMBL" id="VSSQ01000418">
    <property type="protein sequence ID" value="MPL94203.1"/>
    <property type="molecule type" value="Genomic_DNA"/>
</dbReference>
<dbReference type="Gene3D" id="3.40.50.450">
    <property type="match status" value="1"/>
</dbReference>
<dbReference type="InterPro" id="IPR005269">
    <property type="entry name" value="LOG"/>
</dbReference>
<dbReference type="InterPro" id="IPR031100">
    <property type="entry name" value="LOG_fam"/>
</dbReference>
<name>A0A644VV18_9ZZZZ</name>
<dbReference type="GO" id="GO:0016799">
    <property type="term" value="F:hydrolase activity, hydrolyzing N-glycosyl compounds"/>
    <property type="evidence" value="ECO:0007669"/>
    <property type="project" value="TreeGrafter"/>
</dbReference>
<sequence>MLDKKYLEAANTFAEAASGRNWTIVCGGSCRGLMGIIIDRMLDLGGDIEGVMPSFMKEIELEHRSLQNLILVDSMARRKELLRENTHAVVALPGGIGTIEEFIETYTLKRLGIYEGCVAILNLDGFFDPMLKMFEHLVNEKMLNSNWSDSLIIAQSTEELVELLECAVPQRMHPAHYAPA</sequence>
<dbReference type="SUPFAM" id="SSF102405">
    <property type="entry name" value="MCP/YpsA-like"/>
    <property type="match status" value="1"/>
</dbReference>
<organism evidence="1">
    <name type="scientific">bioreactor metagenome</name>
    <dbReference type="NCBI Taxonomy" id="1076179"/>
    <lineage>
        <taxon>unclassified sequences</taxon>
        <taxon>metagenomes</taxon>
        <taxon>ecological metagenomes</taxon>
    </lineage>
</organism>
<comment type="caution">
    <text evidence="1">The sequence shown here is derived from an EMBL/GenBank/DDBJ whole genome shotgun (WGS) entry which is preliminary data.</text>
</comment>
<proteinExistence type="predicted"/>
<dbReference type="NCBIfam" id="TIGR00730">
    <property type="entry name" value="Rossman fold protein, TIGR00730 family"/>
    <property type="match status" value="1"/>
</dbReference>
<dbReference type="PANTHER" id="PTHR31223:SF70">
    <property type="entry name" value="LOG FAMILY PROTEIN YJL055W"/>
    <property type="match status" value="1"/>
</dbReference>
<protein>
    <recommendedName>
        <fullName evidence="2">Cytokinin riboside 5'-monophosphate phosphoribohydrolase</fullName>
    </recommendedName>
</protein>
<evidence type="ECO:0000313" key="1">
    <source>
        <dbReference type="EMBL" id="MPL94203.1"/>
    </source>
</evidence>
<dbReference type="GO" id="GO:0009691">
    <property type="term" value="P:cytokinin biosynthetic process"/>
    <property type="evidence" value="ECO:0007669"/>
    <property type="project" value="InterPro"/>
</dbReference>
<dbReference type="PANTHER" id="PTHR31223">
    <property type="entry name" value="LOG FAMILY PROTEIN YJL055W"/>
    <property type="match status" value="1"/>
</dbReference>
<gene>
    <name evidence="1" type="ORF">SDC9_40353</name>
</gene>
<accession>A0A644VV18</accession>
<dbReference type="Pfam" id="PF03641">
    <property type="entry name" value="Lysine_decarbox"/>
    <property type="match status" value="1"/>
</dbReference>
<dbReference type="AlphaFoldDB" id="A0A644VV18"/>
<dbReference type="GO" id="GO:0005829">
    <property type="term" value="C:cytosol"/>
    <property type="evidence" value="ECO:0007669"/>
    <property type="project" value="TreeGrafter"/>
</dbReference>